<evidence type="ECO:0000313" key="3">
    <source>
        <dbReference type="Proteomes" id="UP000594638"/>
    </source>
</evidence>
<organism evidence="2 3">
    <name type="scientific">Olea europaea subsp. europaea</name>
    <dbReference type="NCBI Taxonomy" id="158383"/>
    <lineage>
        <taxon>Eukaryota</taxon>
        <taxon>Viridiplantae</taxon>
        <taxon>Streptophyta</taxon>
        <taxon>Embryophyta</taxon>
        <taxon>Tracheophyta</taxon>
        <taxon>Spermatophyta</taxon>
        <taxon>Magnoliopsida</taxon>
        <taxon>eudicotyledons</taxon>
        <taxon>Gunneridae</taxon>
        <taxon>Pentapetalae</taxon>
        <taxon>asterids</taxon>
        <taxon>lamiids</taxon>
        <taxon>Lamiales</taxon>
        <taxon>Oleaceae</taxon>
        <taxon>Oleeae</taxon>
        <taxon>Olea</taxon>
    </lineage>
</organism>
<evidence type="ECO:0000313" key="2">
    <source>
        <dbReference type="EMBL" id="CAA2957131.1"/>
    </source>
</evidence>
<sequence>VVKIDGDIVGAEVSALIIGPGWTGTEDAYSRGAVDGSASGETTSGGGIVGENVGGGDGNTSCWDGLATRFWRRLWWWDLRWLIGW</sequence>
<comment type="caution">
    <text evidence="2">The sequence shown here is derived from an EMBL/GenBank/DDBJ whole genome shotgun (WGS) entry which is preliminary data.</text>
</comment>
<gene>
    <name evidence="2" type="ORF">OLEA9_A049995</name>
</gene>
<reference evidence="2 3" key="1">
    <citation type="submission" date="2019-12" db="EMBL/GenBank/DDBJ databases">
        <authorList>
            <person name="Alioto T."/>
            <person name="Alioto T."/>
            <person name="Gomez Garrido J."/>
        </authorList>
    </citation>
    <scope>NUCLEOTIDE SEQUENCE [LARGE SCALE GENOMIC DNA]</scope>
</reference>
<dbReference type="Proteomes" id="UP000594638">
    <property type="component" value="Unassembled WGS sequence"/>
</dbReference>
<proteinExistence type="predicted"/>
<feature type="non-terminal residue" evidence="2">
    <location>
        <position position="1"/>
    </location>
</feature>
<accession>A0A8S0PRG4</accession>
<protein>
    <submittedName>
        <fullName evidence="2">Uncharacterized protein</fullName>
    </submittedName>
</protein>
<dbReference type="EMBL" id="CACTIH010000209">
    <property type="protein sequence ID" value="CAA2957131.1"/>
    <property type="molecule type" value="Genomic_DNA"/>
</dbReference>
<dbReference type="AlphaFoldDB" id="A0A8S0PRG4"/>
<evidence type="ECO:0000256" key="1">
    <source>
        <dbReference type="SAM" id="MobiDB-lite"/>
    </source>
</evidence>
<feature type="non-terminal residue" evidence="2">
    <location>
        <position position="85"/>
    </location>
</feature>
<name>A0A8S0PRG4_OLEEU</name>
<feature type="region of interest" description="Disordered" evidence="1">
    <location>
        <begin position="33"/>
        <end position="56"/>
    </location>
</feature>
<feature type="compositionally biased region" description="Gly residues" evidence="1">
    <location>
        <begin position="43"/>
        <end position="56"/>
    </location>
</feature>
<keyword evidence="3" id="KW-1185">Reference proteome</keyword>
<dbReference type="Gramene" id="OE9A049995T1">
    <property type="protein sequence ID" value="OE9A049995C1"/>
    <property type="gene ID" value="OE9A049995"/>
</dbReference>